<accession>A0ACB9R833</accession>
<dbReference type="Proteomes" id="UP001057402">
    <property type="component" value="Chromosome 4"/>
</dbReference>
<proteinExistence type="predicted"/>
<evidence type="ECO:0000313" key="2">
    <source>
        <dbReference type="Proteomes" id="UP001057402"/>
    </source>
</evidence>
<comment type="caution">
    <text evidence="1">The sequence shown here is derived from an EMBL/GenBank/DDBJ whole genome shotgun (WGS) entry which is preliminary data.</text>
</comment>
<dbReference type="EMBL" id="CM042883">
    <property type="protein sequence ID" value="KAI4375070.1"/>
    <property type="molecule type" value="Genomic_DNA"/>
</dbReference>
<keyword evidence="2" id="KW-1185">Reference proteome</keyword>
<evidence type="ECO:0000313" key="1">
    <source>
        <dbReference type="EMBL" id="KAI4375070.1"/>
    </source>
</evidence>
<name>A0ACB9R833_9MYRT</name>
<gene>
    <name evidence="1" type="ORF">MLD38_012982</name>
</gene>
<protein>
    <submittedName>
        <fullName evidence="1">Uncharacterized protein</fullName>
    </submittedName>
</protein>
<organism evidence="1 2">
    <name type="scientific">Melastoma candidum</name>
    <dbReference type="NCBI Taxonomy" id="119954"/>
    <lineage>
        <taxon>Eukaryota</taxon>
        <taxon>Viridiplantae</taxon>
        <taxon>Streptophyta</taxon>
        <taxon>Embryophyta</taxon>
        <taxon>Tracheophyta</taxon>
        <taxon>Spermatophyta</taxon>
        <taxon>Magnoliopsida</taxon>
        <taxon>eudicotyledons</taxon>
        <taxon>Gunneridae</taxon>
        <taxon>Pentapetalae</taxon>
        <taxon>rosids</taxon>
        <taxon>malvids</taxon>
        <taxon>Myrtales</taxon>
        <taxon>Melastomataceae</taxon>
        <taxon>Melastomatoideae</taxon>
        <taxon>Melastomateae</taxon>
        <taxon>Melastoma</taxon>
    </lineage>
</organism>
<sequence>MEDDSSPYHAELPPRVALSWEEKPGIPKSVVGDGEHRGFERKVRAGLKSPPCRSRRQRESVVRKATEKMRKQDDPFAVAITKCTADHSGPSDDSRNNLGRSFRSTDGFSDGLGRSCRLGRKASPRSSSSEAWSFKGDESGSDQDDDEDFMSQYLKTRKLFMM</sequence>
<reference evidence="2" key="1">
    <citation type="journal article" date="2023" name="Front. Plant Sci.">
        <title>Chromosomal-level genome assembly of Melastoma candidum provides insights into trichome evolution.</title>
        <authorList>
            <person name="Zhong Y."/>
            <person name="Wu W."/>
            <person name="Sun C."/>
            <person name="Zou P."/>
            <person name="Liu Y."/>
            <person name="Dai S."/>
            <person name="Zhou R."/>
        </authorList>
    </citation>
    <scope>NUCLEOTIDE SEQUENCE [LARGE SCALE GENOMIC DNA]</scope>
</reference>